<dbReference type="InterPro" id="IPR010482">
    <property type="entry name" value="TECPR1-like_DysF"/>
</dbReference>
<dbReference type="EMBL" id="CP076749">
    <property type="protein sequence ID" value="QWW22733.1"/>
    <property type="molecule type" value="Genomic_DNA"/>
</dbReference>
<dbReference type="PANTHER" id="PTHR28304">
    <property type="entry name" value="PEROXISOMAL MEMBRANE PROTEIN PEX29"/>
    <property type="match status" value="1"/>
</dbReference>
<evidence type="ECO:0000256" key="6">
    <source>
        <dbReference type="SAM" id="Phobius"/>
    </source>
</evidence>
<feature type="domain" description="Endoplasmic reticulum vesicle transporter C-terminal" evidence="8">
    <location>
        <begin position="692"/>
        <end position="847"/>
    </location>
</feature>
<dbReference type="Pfam" id="PF07970">
    <property type="entry name" value="COPIIcoated_ERV"/>
    <property type="match status" value="1"/>
</dbReference>
<feature type="compositionally biased region" description="Acidic residues" evidence="5">
    <location>
        <begin position="403"/>
        <end position="416"/>
    </location>
</feature>
<feature type="transmembrane region" description="Helical" evidence="6">
    <location>
        <begin position="572"/>
        <end position="594"/>
    </location>
</feature>
<protein>
    <submittedName>
        <fullName evidence="10">Uncharacterized protein</fullName>
    </submittedName>
</protein>
<dbReference type="InterPro" id="IPR039542">
    <property type="entry name" value="Erv_N"/>
</dbReference>
<evidence type="ECO:0000256" key="2">
    <source>
        <dbReference type="ARBA" id="ARBA00022692"/>
    </source>
</evidence>
<keyword evidence="2 6" id="KW-0812">Transmembrane</keyword>
<evidence type="ECO:0000256" key="4">
    <source>
        <dbReference type="ARBA" id="ARBA00023136"/>
    </source>
</evidence>
<feature type="domain" description="Endoplasmic reticulum vesicle transporter N-terminal" evidence="9">
    <location>
        <begin position="562"/>
        <end position="634"/>
    </location>
</feature>
<gene>
    <name evidence="10" type="ORF">CA7LBN_001480</name>
</gene>
<keyword evidence="3 6" id="KW-1133">Transmembrane helix</keyword>
<dbReference type="GO" id="GO:0005778">
    <property type="term" value="C:peroxisomal membrane"/>
    <property type="evidence" value="ECO:0007669"/>
    <property type="project" value="UniProtKB-ARBA"/>
</dbReference>
<dbReference type="PANTHER" id="PTHR28304:SF1">
    <property type="entry name" value="PEROXISOMAL MEMBRANE PROTEIN PEX28"/>
    <property type="match status" value="1"/>
</dbReference>
<sequence>MAPDIAPKGSRRSRMLSSLYNYTSDLAETHAGKNRGIAAGTAATLLGMGLEHVERTSDGGIRAKDGSFEYTEEELEAVREMASSAEEHQARKEPTHFMDRFMERLVSHTVPSDTGDYEELNSRIKDPSRKSKAPLSIRKLASNMKRLSAKMGLFFKIQYGLIHVITWKQPTKTISVLVMYTAICVWPHLVVALPLLVLLFGVIVPAYLHRHPRDIPELVKVKPRGQSLLEYFNQSEDQSVVMDFIDEHSGDFSDDLISVQSSATISSEYSRATSTNESHSAFAQKGLDAADTLSSETRSKFVKSQVSTFMNMRDLQNLTTDLLNTMDNTEKIATDVVGFKNERLTTFIFYILSAVTSIVLFVGRWIPWRIIFIQAGWIGMIICHPNAKKYIQALKKRKRAPPVEEDDEGEETEEEEEKPKKLPPHETFDRPDIIVDDPPEVRVVEIYELQMRNVLKHEWKLYGYSKRLFDFKDKVRVSGKKPHGVDSISKILPPKEWKFDFGFAGNWLVDRNPSAYLRDRAIDVTHLKIKEDEHEGWIYDKLPAAQDTTIEFRRRRLYRECYRSSRGGLSSVFTILFGLFILWVQIGGFLGGYIDRQFSVNRDIHSSLDINIDMIVAMPCDTLTTNVMDLTSDNFLANEVLNFEGVDFFVPPYFNINNENNHHSSSNLDEALEGSLRAEYAIKGQHINVDAPACHIFGSIPVNQVKGEFFVAPKGAVFPQRRRIPESSFNLSHAIFEFSYGEFYPFMDNPLDFTAKVTSEKNQVYNYYAKVVPTLYEKIGLVIDTYQYALTEIHHPARGRGSAPPGIFFSYSFEPIKLSIREKRISFFQFVSRIATILSGLFIVAGYFYRLYEKLLVVLFGKRYVDKDREKKEGGILDHVVPIKKDF</sequence>
<feature type="transmembrane region" description="Helical" evidence="6">
    <location>
        <begin position="185"/>
        <end position="208"/>
    </location>
</feature>
<feature type="domain" description="TECPR1-like DysF" evidence="7">
    <location>
        <begin position="134"/>
        <end position="559"/>
    </location>
</feature>
<dbReference type="GO" id="GO:0007031">
    <property type="term" value="P:peroxisome organization"/>
    <property type="evidence" value="ECO:0007669"/>
    <property type="project" value="TreeGrafter"/>
</dbReference>
<evidence type="ECO:0000313" key="10">
    <source>
        <dbReference type="EMBL" id="QWW22733.1"/>
    </source>
</evidence>
<evidence type="ECO:0000259" key="8">
    <source>
        <dbReference type="Pfam" id="PF07970"/>
    </source>
</evidence>
<feature type="transmembrane region" description="Helical" evidence="6">
    <location>
        <begin position="147"/>
        <end position="165"/>
    </location>
</feature>
<organism evidence="10">
    <name type="scientific">Candidozyma auris</name>
    <name type="common">Yeast</name>
    <name type="synonym">Candida auris</name>
    <dbReference type="NCBI Taxonomy" id="498019"/>
    <lineage>
        <taxon>Eukaryota</taxon>
        <taxon>Fungi</taxon>
        <taxon>Dikarya</taxon>
        <taxon>Ascomycota</taxon>
        <taxon>Saccharomycotina</taxon>
        <taxon>Pichiomycetes</taxon>
        <taxon>Metschnikowiaceae</taxon>
        <taxon>Candidozyma</taxon>
    </lineage>
</organism>
<keyword evidence="4 6" id="KW-0472">Membrane</keyword>
<evidence type="ECO:0000256" key="1">
    <source>
        <dbReference type="ARBA" id="ARBA00004141"/>
    </source>
</evidence>
<evidence type="ECO:0000256" key="5">
    <source>
        <dbReference type="SAM" id="MobiDB-lite"/>
    </source>
</evidence>
<dbReference type="Pfam" id="PF06398">
    <property type="entry name" value="Pex24p"/>
    <property type="match status" value="1"/>
</dbReference>
<feature type="region of interest" description="Disordered" evidence="5">
    <location>
        <begin position="400"/>
        <end position="431"/>
    </location>
</feature>
<evidence type="ECO:0000256" key="3">
    <source>
        <dbReference type="ARBA" id="ARBA00022989"/>
    </source>
</evidence>
<name>A0A8F3AFI4_CANAR</name>
<dbReference type="Proteomes" id="UP000825438">
    <property type="component" value="Chromosome I"/>
</dbReference>
<accession>A0A8F3AFI4</accession>
<dbReference type="InterPro" id="IPR052816">
    <property type="entry name" value="Peroxisomal_Membrane_PEX28-32"/>
</dbReference>
<dbReference type="InterPro" id="IPR012936">
    <property type="entry name" value="Erv_C"/>
</dbReference>
<evidence type="ECO:0000259" key="7">
    <source>
        <dbReference type="Pfam" id="PF06398"/>
    </source>
</evidence>
<proteinExistence type="predicted"/>
<dbReference type="AlphaFoldDB" id="A0A8F3AFI4"/>
<reference evidence="10" key="1">
    <citation type="submission" date="2021-06" db="EMBL/GenBank/DDBJ databases">
        <title>Candida auris outbreak in lebanese hospital.</title>
        <authorList>
            <person name="Finianos M."/>
        </authorList>
    </citation>
    <scope>NUCLEOTIDE SEQUENCE</scope>
    <source>
        <strain evidence="10">CA7LBN</strain>
    </source>
</reference>
<evidence type="ECO:0000259" key="9">
    <source>
        <dbReference type="Pfam" id="PF13850"/>
    </source>
</evidence>
<dbReference type="Pfam" id="PF13850">
    <property type="entry name" value="ERGIC_N"/>
    <property type="match status" value="1"/>
</dbReference>
<feature type="compositionally biased region" description="Basic and acidic residues" evidence="5">
    <location>
        <begin position="417"/>
        <end position="431"/>
    </location>
</feature>
<feature type="transmembrane region" description="Helical" evidence="6">
    <location>
        <begin position="344"/>
        <end position="362"/>
    </location>
</feature>
<comment type="subcellular location">
    <subcellularLocation>
        <location evidence="1">Membrane</location>
        <topology evidence="1">Multi-pass membrane protein</topology>
    </subcellularLocation>
</comment>
<feature type="transmembrane region" description="Helical" evidence="6">
    <location>
        <begin position="827"/>
        <end position="849"/>
    </location>
</feature>